<dbReference type="AlphaFoldDB" id="A0AAW9K7M7"/>
<evidence type="ECO:0000259" key="1">
    <source>
        <dbReference type="Pfam" id="PF01156"/>
    </source>
</evidence>
<dbReference type="InterPro" id="IPR001910">
    <property type="entry name" value="Inosine/uridine_hydrolase_dom"/>
</dbReference>
<organism evidence="2 3">
    <name type="scientific">Clostridium perfringens</name>
    <dbReference type="NCBI Taxonomy" id="1502"/>
    <lineage>
        <taxon>Bacteria</taxon>
        <taxon>Bacillati</taxon>
        <taxon>Bacillota</taxon>
        <taxon>Clostridia</taxon>
        <taxon>Eubacteriales</taxon>
        <taxon>Clostridiaceae</taxon>
        <taxon>Clostridium</taxon>
    </lineage>
</organism>
<comment type="caution">
    <text evidence="2">The sequence shown here is derived from an EMBL/GenBank/DDBJ whole genome shotgun (WGS) entry which is preliminary data.</text>
</comment>
<dbReference type="SUPFAM" id="SSF53590">
    <property type="entry name" value="Nucleoside hydrolase"/>
    <property type="match status" value="1"/>
</dbReference>
<dbReference type="PANTHER" id="PTHR46190">
    <property type="entry name" value="SI:CH211-201H21.5-RELATED"/>
    <property type="match status" value="1"/>
</dbReference>
<evidence type="ECO:0000313" key="2">
    <source>
        <dbReference type="EMBL" id="MDZ7542611.1"/>
    </source>
</evidence>
<dbReference type="GO" id="GO:0016799">
    <property type="term" value="F:hydrolase activity, hydrolyzing N-glycosyl compounds"/>
    <property type="evidence" value="ECO:0007669"/>
    <property type="project" value="InterPro"/>
</dbReference>
<keyword evidence="2" id="KW-0378">Hydrolase</keyword>
<dbReference type="InterPro" id="IPR036452">
    <property type="entry name" value="Ribo_hydro-like"/>
</dbReference>
<dbReference type="EMBL" id="WNUR01000305">
    <property type="protein sequence ID" value="MDZ7542611.1"/>
    <property type="molecule type" value="Genomic_DNA"/>
</dbReference>
<proteinExistence type="predicted"/>
<name>A0AAW9K7M7_CLOPF</name>
<dbReference type="PANTHER" id="PTHR46190:SF1">
    <property type="entry name" value="SI:CH211-201H21.5"/>
    <property type="match status" value="1"/>
</dbReference>
<dbReference type="InterPro" id="IPR052775">
    <property type="entry name" value="IUN_hydrolase"/>
</dbReference>
<gene>
    <name evidence="2" type="ORF">GNF83_15660</name>
</gene>
<dbReference type="Proteomes" id="UP001288944">
    <property type="component" value="Unassembled WGS sequence"/>
</dbReference>
<reference evidence="2" key="1">
    <citation type="submission" date="2019-11" db="EMBL/GenBank/DDBJ databases">
        <title>Characterization of Clostridium perfringens isolates from swine manure treated agricultural soils.</title>
        <authorList>
            <person name="Wushke S.T."/>
        </authorList>
    </citation>
    <scope>NUCLEOTIDE SEQUENCE</scope>
    <source>
        <strain evidence="2">X62</strain>
    </source>
</reference>
<sequence>MVHTSRVPVLMDVDTGVDDALAIMMAVKHEGFNLVGITTVNGNVSLEQATLNTRKVLHALNTEYARAIPVVMGADRPLLRPHFFEHHVHGRDGLGGALRDLELPPMEPRDQHAAAFIVEQAKLHAGELELIMTAPLTNLALAYRLCPELPRLVKRVVVMGGALLT</sequence>
<dbReference type="Pfam" id="PF01156">
    <property type="entry name" value="IU_nuc_hydro"/>
    <property type="match status" value="1"/>
</dbReference>
<accession>A0AAW9K7M7</accession>
<protein>
    <submittedName>
        <fullName evidence="2">Nucleoside hydrolase</fullName>
    </submittedName>
</protein>
<feature type="non-terminal residue" evidence="2">
    <location>
        <position position="165"/>
    </location>
</feature>
<feature type="domain" description="Inosine/uridine-preferring nucleoside hydrolase" evidence="1">
    <location>
        <begin position="9"/>
        <end position="163"/>
    </location>
</feature>
<dbReference type="Gene3D" id="3.90.245.10">
    <property type="entry name" value="Ribonucleoside hydrolase-like"/>
    <property type="match status" value="1"/>
</dbReference>
<evidence type="ECO:0000313" key="3">
    <source>
        <dbReference type="Proteomes" id="UP001288944"/>
    </source>
</evidence>